<proteinExistence type="inferred from homology"/>
<sequence>MEEIGRLRGVEGFEKDPKFIDLTCFTIDEHNKKKNEALKLVKVVNVNQQEVVSGMMYYIMMEALDEKAGQKFRYVASVLEKSSDNSKEAQNLVLLGEVQVL</sequence>
<keyword evidence="6" id="KW-1185">Reference proteome</keyword>
<evidence type="ECO:0000256" key="2">
    <source>
        <dbReference type="ARBA" id="ARBA00022704"/>
    </source>
</evidence>
<dbReference type="SUPFAM" id="SSF54403">
    <property type="entry name" value="Cystatin/monellin"/>
    <property type="match status" value="1"/>
</dbReference>
<dbReference type="EMBL" id="JXTB01000030">
    <property type="protein sequence ID" value="PON74095.1"/>
    <property type="molecule type" value="Genomic_DNA"/>
</dbReference>
<dbReference type="AlphaFoldDB" id="A0A2P5DLF5"/>
<evidence type="ECO:0000259" key="4">
    <source>
        <dbReference type="SMART" id="SM00043"/>
    </source>
</evidence>
<keyword evidence="2 3" id="KW-0789">Thiol protease inhibitor</keyword>
<dbReference type="PANTHER" id="PTHR11413">
    <property type="entry name" value="CYSTATIN FAMILY MEMBER"/>
    <property type="match status" value="1"/>
</dbReference>
<gene>
    <name evidence="5" type="ORF">PanWU01x14_053050</name>
</gene>
<dbReference type="SMART" id="SM00043">
    <property type="entry name" value="CY"/>
    <property type="match status" value="1"/>
</dbReference>
<evidence type="ECO:0000256" key="3">
    <source>
        <dbReference type="RuleBase" id="RU362130"/>
    </source>
</evidence>
<protein>
    <recommendedName>
        <fullName evidence="3">Cysteine proteinase inhibitor</fullName>
    </recommendedName>
</protein>
<feature type="domain" description="Cystatin" evidence="4">
    <location>
        <begin position="2"/>
        <end position="95"/>
    </location>
</feature>
<dbReference type="STRING" id="3476.A0A2P5DLF5"/>
<dbReference type="Pfam" id="PF16845">
    <property type="entry name" value="SQAPI"/>
    <property type="match status" value="1"/>
</dbReference>
<comment type="similarity">
    <text evidence="3">Belongs to the cystatin family. Phytocystatin subfamily.</text>
</comment>
<evidence type="ECO:0000313" key="6">
    <source>
        <dbReference type="Proteomes" id="UP000237105"/>
    </source>
</evidence>
<dbReference type="GO" id="GO:0004869">
    <property type="term" value="F:cysteine-type endopeptidase inhibitor activity"/>
    <property type="evidence" value="ECO:0007669"/>
    <property type="project" value="UniProtKB-KW"/>
</dbReference>
<dbReference type="Gene3D" id="3.10.450.10">
    <property type="match status" value="1"/>
</dbReference>
<name>A0A2P5DLF5_PARAD</name>
<organism evidence="5 6">
    <name type="scientific">Parasponia andersonii</name>
    <name type="common">Sponia andersonii</name>
    <dbReference type="NCBI Taxonomy" id="3476"/>
    <lineage>
        <taxon>Eukaryota</taxon>
        <taxon>Viridiplantae</taxon>
        <taxon>Streptophyta</taxon>
        <taxon>Embryophyta</taxon>
        <taxon>Tracheophyta</taxon>
        <taxon>Spermatophyta</taxon>
        <taxon>Magnoliopsida</taxon>
        <taxon>eudicotyledons</taxon>
        <taxon>Gunneridae</taxon>
        <taxon>Pentapetalae</taxon>
        <taxon>rosids</taxon>
        <taxon>fabids</taxon>
        <taxon>Rosales</taxon>
        <taxon>Cannabaceae</taxon>
        <taxon>Parasponia</taxon>
    </lineage>
</organism>
<reference evidence="6" key="1">
    <citation type="submission" date="2016-06" db="EMBL/GenBank/DDBJ databases">
        <title>Parallel loss of symbiosis genes in relatives of nitrogen-fixing non-legume Parasponia.</title>
        <authorList>
            <person name="Van Velzen R."/>
            <person name="Holmer R."/>
            <person name="Bu F."/>
            <person name="Rutten L."/>
            <person name="Van Zeijl A."/>
            <person name="Liu W."/>
            <person name="Santuari L."/>
            <person name="Cao Q."/>
            <person name="Sharma T."/>
            <person name="Shen D."/>
            <person name="Roswanjaya Y."/>
            <person name="Wardhani T."/>
            <person name="Kalhor M.S."/>
            <person name="Jansen J."/>
            <person name="Van den Hoogen J."/>
            <person name="Gungor B."/>
            <person name="Hartog M."/>
            <person name="Hontelez J."/>
            <person name="Verver J."/>
            <person name="Yang W.-C."/>
            <person name="Schijlen E."/>
            <person name="Repin R."/>
            <person name="Schilthuizen M."/>
            <person name="Schranz E."/>
            <person name="Heidstra R."/>
            <person name="Miyata K."/>
            <person name="Fedorova E."/>
            <person name="Kohlen W."/>
            <person name="Bisseling T."/>
            <person name="Smit S."/>
            <person name="Geurts R."/>
        </authorList>
    </citation>
    <scope>NUCLEOTIDE SEQUENCE [LARGE SCALE GENOMIC DNA]</scope>
    <source>
        <strain evidence="6">cv. WU1-14</strain>
    </source>
</reference>
<accession>A0A2P5DLF5</accession>
<dbReference type="PANTHER" id="PTHR11413:SF116">
    <property type="entry name" value="MULTICYSTATIN"/>
    <property type="match status" value="1"/>
</dbReference>
<dbReference type="InterPro" id="IPR027214">
    <property type="entry name" value="Cystatin"/>
</dbReference>
<dbReference type="InterPro" id="IPR046350">
    <property type="entry name" value="Cystatin_sf"/>
</dbReference>
<keyword evidence="1 3" id="KW-0646">Protease inhibitor</keyword>
<dbReference type="Proteomes" id="UP000237105">
    <property type="component" value="Unassembled WGS sequence"/>
</dbReference>
<dbReference type="InterPro" id="IPR000010">
    <property type="entry name" value="Cystatin_dom"/>
</dbReference>
<comment type="caution">
    <text evidence="5">The sequence shown here is derived from an EMBL/GenBank/DDBJ whole genome shotgun (WGS) entry which is preliminary data.</text>
</comment>
<dbReference type="OrthoDB" id="665600at2759"/>
<evidence type="ECO:0000256" key="1">
    <source>
        <dbReference type="ARBA" id="ARBA00022690"/>
    </source>
</evidence>
<evidence type="ECO:0000313" key="5">
    <source>
        <dbReference type="EMBL" id="PON74095.1"/>
    </source>
</evidence>